<dbReference type="Pfam" id="PF13439">
    <property type="entry name" value="Glyco_transf_4"/>
    <property type="match status" value="1"/>
</dbReference>
<keyword evidence="2" id="KW-0808">Transferase</keyword>
<dbReference type="InterPro" id="IPR050194">
    <property type="entry name" value="Glycosyltransferase_grp1"/>
</dbReference>
<dbReference type="OrthoDB" id="9803091at2"/>
<accession>A0A1H7WNT2</accession>
<dbReference type="EMBL" id="FOAP01000013">
    <property type="protein sequence ID" value="SEM23163.1"/>
    <property type="molecule type" value="Genomic_DNA"/>
</dbReference>
<gene>
    <name evidence="2" type="ORF">SAMN05444354_113109</name>
</gene>
<feature type="domain" description="Glycosyltransferase subfamily 4-like N-terminal" evidence="1">
    <location>
        <begin position="16"/>
        <end position="185"/>
    </location>
</feature>
<name>A0A1H7WNT2_STIAU</name>
<evidence type="ECO:0000313" key="3">
    <source>
        <dbReference type="Proteomes" id="UP000182719"/>
    </source>
</evidence>
<dbReference type="SUPFAM" id="SSF53756">
    <property type="entry name" value="UDP-Glycosyltransferase/glycogen phosphorylase"/>
    <property type="match status" value="1"/>
</dbReference>
<organism evidence="2 3">
    <name type="scientific">Stigmatella aurantiaca</name>
    <dbReference type="NCBI Taxonomy" id="41"/>
    <lineage>
        <taxon>Bacteria</taxon>
        <taxon>Pseudomonadati</taxon>
        <taxon>Myxococcota</taxon>
        <taxon>Myxococcia</taxon>
        <taxon>Myxococcales</taxon>
        <taxon>Cystobacterineae</taxon>
        <taxon>Archangiaceae</taxon>
        <taxon>Stigmatella</taxon>
    </lineage>
</organism>
<reference evidence="3" key="1">
    <citation type="submission" date="2016-10" db="EMBL/GenBank/DDBJ databases">
        <authorList>
            <person name="Varghese N."/>
            <person name="Submissions S."/>
        </authorList>
    </citation>
    <scope>NUCLEOTIDE SEQUENCE [LARGE SCALE GENOMIC DNA]</scope>
    <source>
        <strain evidence="3">DSM 17044</strain>
    </source>
</reference>
<proteinExistence type="predicted"/>
<evidence type="ECO:0000259" key="1">
    <source>
        <dbReference type="Pfam" id="PF13439"/>
    </source>
</evidence>
<dbReference type="Proteomes" id="UP000182719">
    <property type="component" value="Unassembled WGS sequence"/>
</dbReference>
<dbReference type="GO" id="GO:0016758">
    <property type="term" value="F:hexosyltransferase activity"/>
    <property type="evidence" value="ECO:0007669"/>
    <property type="project" value="TreeGrafter"/>
</dbReference>
<dbReference type="Gene3D" id="3.40.50.2000">
    <property type="entry name" value="Glycogen Phosphorylase B"/>
    <property type="match status" value="2"/>
</dbReference>
<dbReference type="PANTHER" id="PTHR45947:SF3">
    <property type="entry name" value="SULFOQUINOVOSYL TRANSFERASE SQD2"/>
    <property type="match status" value="1"/>
</dbReference>
<dbReference type="AlphaFoldDB" id="A0A1H7WNT2"/>
<sequence length="395" mass="42646">MGLRIAMLTAVFPPSVGGIQTHTLRLSQRLVAQGAQVVVLTRHHQGLPRREFVDGVEVLRLGQGDARREVATATYLAESLRELMSRRHALDVMHAHQMLSPTTTGLLARKALGIPLVINPHACGPEGDVQYLRRAHWLAGGWRLEAARRWADAFVSISEPIRQELRDSGIEEDRIWRIANGVDLEAFRPASPEERHALRARLGLPQGPIVTYSGRLAPEKGVDVLLEGWALLVRSRPEATLVLLGNGPEEAALRRRVAERGLGSSVRLMGAVAEVPAWLRASDVFALASRTEGLPVALLEGMACGLPSVATRVGGTPEVLEDGVHGRLVPSEAPQALAQGLLDALEPGTGASWGATARERVAARFSLEAIAHRLLQLYGGLVQERTFARSSAGTV</sequence>
<keyword evidence="3" id="KW-1185">Reference proteome</keyword>
<evidence type="ECO:0000313" key="2">
    <source>
        <dbReference type="EMBL" id="SEM23163.1"/>
    </source>
</evidence>
<dbReference type="CDD" id="cd03801">
    <property type="entry name" value="GT4_PimA-like"/>
    <property type="match status" value="1"/>
</dbReference>
<dbReference type="InterPro" id="IPR028098">
    <property type="entry name" value="Glyco_trans_4-like_N"/>
</dbReference>
<dbReference type="Pfam" id="PF13692">
    <property type="entry name" value="Glyco_trans_1_4"/>
    <property type="match status" value="1"/>
</dbReference>
<dbReference type="PANTHER" id="PTHR45947">
    <property type="entry name" value="SULFOQUINOVOSYL TRANSFERASE SQD2"/>
    <property type="match status" value="1"/>
</dbReference>
<protein>
    <submittedName>
        <fullName evidence="2">Glycosyltransferase involved in cell wall bisynthesis</fullName>
    </submittedName>
</protein>